<evidence type="ECO:0000313" key="1">
    <source>
        <dbReference type="EMBL" id="TNV70751.1"/>
    </source>
</evidence>
<evidence type="ECO:0000313" key="2">
    <source>
        <dbReference type="Proteomes" id="UP000785679"/>
    </source>
</evidence>
<name>A0A8J8N9R5_HALGN</name>
<gene>
    <name evidence="1" type="ORF">FGO68_gene15967</name>
</gene>
<organism evidence="1 2">
    <name type="scientific">Halteria grandinella</name>
    <dbReference type="NCBI Taxonomy" id="5974"/>
    <lineage>
        <taxon>Eukaryota</taxon>
        <taxon>Sar</taxon>
        <taxon>Alveolata</taxon>
        <taxon>Ciliophora</taxon>
        <taxon>Intramacronucleata</taxon>
        <taxon>Spirotrichea</taxon>
        <taxon>Stichotrichia</taxon>
        <taxon>Sporadotrichida</taxon>
        <taxon>Halteriidae</taxon>
        <taxon>Halteria</taxon>
    </lineage>
</organism>
<protein>
    <submittedName>
        <fullName evidence="1">Uncharacterized protein</fullName>
    </submittedName>
</protein>
<keyword evidence="2" id="KW-1185">Reference proteome</keyword>
<reference evidence="1" key="1">
    <citation type="submission" date="2019-06" db="EMBL/GenBank/DDBJ databases">
        <authorList>
            <person name="Zheng W."/>
        </authorList>
    </citation>
    <scope>NUCLEOTIDE SEQUENCE</scope>
    <source>
        <strain evidence="1">QDHG01</strain>
    </source>
</reference>
<proteinExistence type="predicted"/>
<dbReference type="OrthoDB" id="10533907at2759"/>
<sequence length="332" mass="37957">MVCNLDDYNYAWYDTKKQDYLASTKQVDSVMPFRYTQAECVSAEARRQNLNNGRMCRQDYECKSKSCQSGYCRGQQMGESCMSHEDCDVELACKAQVTWPFASTCQRLGLHGDPCSTDYDCSPRAFCWYKYPTDKEAGLKRCLNKYSQETGTNFGWSSLTGNELDDAVHNGQFCKTGWAWNSDGAVTAQCAKVTSLVTDLGTEMKSPYECTATMVNNYCQYFLDNSNNNYLSGQCECALDNYAGFCRYPGQEGTLNFIRYVTVMNENNHCHTLDRDNMKAQLECGLKESEALKNAVQWKMRFENWSSMNGEYIFNCIEQFHPDSYTNIKLGY</sequence>
<dbReference type="AlphaFoldDB" id="A0A8J8N9R5"/>
<dbReference type="Proteomes" id="UP000785679">
    <property type="component" value="Unassembled WGS sequence"/>
</dbReference>
<dbReference type="EMBL" id="RRYP01033224">
    <property type="protein sequence ID" value="TNV70751.1"/>
    <property type="molecule type" value="Genomic_DNA"/>
</dbReference>
<accession>A0A8J8N9R5</accession>
<comment type="caution">
    <text evidence="1">The sequence shown here is derived from an EMBL/GenBank/DDBJ whole genome shotgun (WGS) entry which is preliminary data.</text>
</comment>